<dbReference type="OrthoDB" id="1345370at2"/>
<evidence type="ECO:0000313" key="2">
    <source>
        <dbReference type="EMBL" id="OOQ58785.1"/>
    </source>
</evidence>
<evidence type="ECO:0000313" key="3">
    <source>
        <dbReference type="Proteomes" id="UP000189739"/>
    </source>
</evidence>
<evidence type="ECO:0000256" key="1">
    <source>
        <dbReference type="SAM" id="Phobius"/>
    </source>
</evidence>
<dbReference type="STRING" id="1792845.BC343_09045"/>
<comment type="caution">
    <text evidence="2">The sequence shown here is derived from an EMBL/GenBank/DDBJ whole genome shotgun (WGS) entry which is preliminary data.</text>
</comment>
<keyword evidence="1" id="KW-0812">Transmembrane</keyword>
<reference evidence="2 3" key="1">
    <citation type="submission" date="2016-07" db="EMBL/GenBank/DDBJ databases">
        <title>Genomic analysis of zinc-resistant bacterium Mucilaginibacter pedocola TBZ30.</title>
        <authorList>
            <person name="Huang J."/>
            <person name="Tang J."/>
        </authorList>
    </citation>
    <scope>NUCLEOTIDE SEQUENCE [LARGE SCALE GENOMIC DNA]</scope>
    <source>
        <strain evidence="2 3">TBZ30</strain>
    </source>
</reference>
<organism evidence="2 3">
    <name type="scientific">Mucilaginibacter pedocola</name>
    <dbReference type="NCBI Taxonomy" id="1792845"/>
    <lineage>
        <taxon>Bacteria</taxon>
        <taxon>Pseudomonadati</taxon>
        <taxon>Bacteroidota</taxon>
        <taxon>Sphingobacteriia</taxon>
        <taxon>Sphingobacteriales</taxon>
        <taxon>Sphingobacteriaceae</taxon>
        <taxon>Mucilaginibacter</taxon>
    </lineage>
</organism>
<protein>
    <submittedName>
        <fullName evidence="2">Uncharacterized protein</fullName>
    </submittedName>
</protein>
<keyword evidence="1" id="KW-0472">Membrane</keyword>
<sequence length="208" mass="22933">MEINKELLERYHQGNCTATERAAVEAWLQEETFGDEVPVTDMPENTAAEMWAEISTFADKPAPVKTFNFYTFGKMAAAAVLLLLAGAFLYRSVSQPSLQGVSASNFSPTEVKNINVAGYNVELAPNSNIKLDAKTGLLHFCGSLLFSPKSDMELSFAGLKQKVKLKTGQKYIVLSTNCPSDKPIIINEKDVYNLPPVMQRQLSTQFSI</sequence>
<dbReference type="Proteomes" id="UP000189739">
    <property type="component" value="Unassembled WGS sequence"/>
</dbReference>
<keyword evidence="1" id="KW-1133">Transmembrane helix</keyword>
<feature type="transmembrane region" description="Helical" evidence="1">
    <location>
        <begin position="69"/>
        <end position="90"/>
    </location>
</feature>
<gene>
    <name evidence="2" type="ORF">BC343_09045</name>
</gene>
<name>A0A1S9PCU1_9SPHI</name>
<dbReference type="EMBL" id="MBTF01000023">
    <property type="protein sequence ID" value="OOQ58785.1"/>
    <property type="molecule type" value="Genomic_DNA"/>
</dbReference>
<proteinExistence type="predicted"/>
<accession>A0A1S9PCU1</accession>
<dbReference type="RefSeq" id="WP_078349498.1">
    <property type="nucleotide sequence ID" value="NZ_MBTF01000023.1"/>
</dbReference>
<dbReference type="AlphaFoldDB" id="A0A1S9PCU1"/>
<keyword evidence="3" id="KW-1185">Reference proteome</keyword>